<evidence type="ECO:0000313" key="10">
    <source>
        <dbReference type="EMBL" id="MST69670.1"/>
    </source>
</evidence>
<evidence type="ECO:0000256" key="5">
    <source>
        <dbReference type="ARBA" id="ARBA00022946"/>
    </source>
</evidence>
<evidence type="ECO:0000256" key="7">
    <source>
        <dbReference type="ARBA" id="ARBA00023160"/>
    </source>
</evidence>
<keyword evidence="4" id="KW-0276">Fatty acid metabolism</keyword>
<dbReference type="PANTHER" id="PTHR31727">
    <property type="entry name" value="OLEOYL-ACYL CARRIER PROTEIN THIOESTERASE 1, CHLOROPLASTIC"/>
    <property type="match status" value="1"/>
</dbReference>
<comment type="similarity">
    <text evidence="1">Belongs to the acyl-ACP thioesterase family.</text>
</comment>
<dbReference type="InterPro" id="IPR029069">
    <property type="entry name" value="HotDog_dom_sf"/>
</dbReference>
<dbReference type="InterPro" id="IPR045023">
    <property type="entry name" value="FATA/B"/>
</dbReference>
<feature type="domain" description="Acyl-ACP thioesterase-like C-terminal" evidence="9">
    <location>
        <begin position="160"/>
        <end position="216"/>
    </location>
</feature>
<organism evidence="10">
    <name type="scientific">Baileyella intestinalis</name>
    <dbReference type="NCBI Taxonomy" id="2606709"/>
    <lineage>
        <taxon>Bacteria</taxon>
        <taxon>Bacillati</taxon>
        <taxon>Bacillota</taxon>
        <taxon>Clostridia</taxon>
        <taxon>Peptostreptococcales</taxon>
        <taxon>Anaerovoracaceae</taxon>
        <taxon>Baileyella</taxon>
    </lineage>
</organism>
<dbReference type="InterPro" id="IPR002864">
    <property type="entry name" value="Acyl-ACP_thioesterase_NHD"/>
</dbReference>
<keyword evidence="6" id="KW-0443">Lipid metabolism</keyword>
<feature type="domain" description="Acyl-ACP thioesterase N-terminal hotdog" evidence="8">
    <location>
        <begin position="5"/>
        <end position="123"/>
    </location>
</feature>
<dbReference type="RefSeq" id="WP_154573131.1">
    <property type="nucleotide sequence ID" value="NZ_VUNB01000007.1"/>
</dbReference>
<evidence type="ECO:0000256" key="1">
    <source>
        <dbReference type="ARBA" id="ARBA00006500"/>
    </source>
</evidence>
<reference evidence="10" key="1">
    <citation type="submission" date="2019-09" db="EMBL/GenBank/DDBJ databases">
        <title>In-depth cultivation of the pig gut microbiome towards novel bacterial diversity and tailored functional studies.</title>
        <authorList>
            <person name="Wylensek D."/>
            <person name="Hitch T.C.A."/>
            <person name="Clavel T."/>
        </authorList>
    </citation>
    <scope>NUCLEOTIDE SEQUENCE</scope>
    <source>
        <strain evidence="10">RF-744-FAT-WT-3</strain>
    </source>
</reference>
<dbReference type="CDD" id="cd00586">
    <property type="entry name" value="4HBT"/>
    <property type="match status" value="1"/>
</dbReference>
<name>A0A6A8MAC3_9FIRM</name>
<dbReference type="GO" id="GO:0000036">
    <property type="term" value="F:acyl carrier activity"/>
    <property type="evidence" value="ECO:0007669"/>
    <property type="project" value="TreeGrafter"/>
</dbReference>
<dbReference type="Gene3D" id="3.10.129.10">
    <property type="entry name" value="Hotdog Thioesterase"/>
    <property type="match status" value="1"/>
</dbReference>
<dbReference type="InterPro" id="IPR049427">
    <property type="entry name" value="Acyl-ACP_TE_C"/>
</dbReference>
<evidence type="ECO:0000256" key="2">
    <source>
        <dbReference type="ARBA" id="ARBA00022516"/>
    </source>
</evidence>
<keyword evidence="2" id="KW-0444">Lipid biosynthesis</keyword>
<sequence length="254" mass="29747">MKNGKFPREYQIRSFETNTTGNLKPTVILQYLQETAEFQLKVQDMDYVDMYMKLHKAYVVSRMSIQIHQQLHKYDHITIRTWTSEDRGANFPRSFDVYCGDQLAITAFSNWALIDTDKKTLVKRSEYDISNYAWGEKQELDIPTRFKIPRDTEMSLAGIHHVSFNDTDINGHMNNAMYADVLYNYIPEPRSWDITSMNFHYRHEAPLNSDMEIHMSALLPPEDMDPKADKIIYFQTFTGEGRSNIEACFGLARK</sequence>
<evidence type="ECO:0008006" key="11">
    <source>
        <dbReference type="Google" id="ProtNLM"/>
    </source>
</evidence>
<evidence type="ECO:0000259" key="9">
    <source>
        <dbReference type="Pfam" id="PF20791"/>
    </source>
</evidence>
<evidence type="ECO:0000256" key="6">
    <source>
        <dbReference type="ARBA" id="ARBA00023098"/>
    </source>
</evidence>
<comment type="caution">
    <text evidence="10">The sequence shown here is derived from an EMBL/GenBank/DDBJ whole genome shotgun (WGS) entry which is preliminary data.</text>
</comment>
<protein>
    <recommendedName>
        <fullName evidence="11">Acyl-ACP thioesterase</fullName>
    </recommendedName>
</protein>
<dbReference type="SUPFAM" id="SSF54637">
    <property type="entry name" value="Thioesterase/thiol ester dehydrase-isomerase"/>
    <property type="match status" value="2"/>
</dbReference>
<dbReference type="EMBL" id="VUNB01000007">
    <property type="protein sequence ID" value="MST69670.1"/>
    <property type="molecule type" value="Genomic_DNA"/>
</dbReference>
<evidence type="ECO:0000256" key="4">
    <source>
        <dbReference type="ARBA" id="ARBA00022832"/>
    </source>
</evidence>
<keyword evidence="5" id="KW-0809">Transit peptide</keyword>
<keyword evidence="7" id="KW-0275">Fatty acid biosynthesis</keyword>
<evidence type="ECO:0000256" key="3">
    <source>
        <dbReference type="ARBA" id="ARBA00022801"/>
    </source>
</evidence>
<keyword evidence="3" id="KW-0378">Hydrolase</keyword>
<evidence type="ECO:0000259" key="8">
    <source>
        <dbReference type="Pfam" id="PF01643"/>
    </source>
</evidence>
<proteinExistence type="inferred from homology"/>
<accession>A0A6A8MAC3</accession>
<dbReference type="Pfam" id="PF20791">
    <property type="entry name" value="Acyl-ACP_TE_C"/>
    <property type="match status" value="1"/>
</dbReference>
<dbReference type="Pfam" id="PF01643">
    <property type="entry name" value="Acyl-ACP_TE"/>
    <property type="match status" value="1"/>
</dbReference>
<gene>
    <name evidence="10" type="ORF">FYJ66_08770</name>
</gene>
<dbReference type="PANTHER" id="PTHR31727:SF6">
    <property type="entry name" value="OLEOYL-ACYL CARRIER PROTEIN THIOESTERASE 1, CHLOROPLASTIC"/>
    <property type="match status" value="1"/>
</dbReference>
<dbReference type="GO" id="GO:0016297">
    <property type="term" value="F:fatty acyl-[ACP] hydrolase activity"/>
    <property type="evidence" value="ECO:0007669"/>
    <property type="project" value="InterPro"/>
</dbReference>
<dbReference type="AlphaFoldDB" id="A0A6A8MAC3"/>